<dbReference type="Proteomes" id="UP000636800">
    <property type="component" value="Chromosome 3"/>
</dbReference>
<dbReference type="Gene3D" id="3.30.420.40">
    <property type="match status" value="1"/>
</dbReference>
<evidence type="ECO:0000256" key="2">
    <source>
        <dbReference type="ARBA" id="ARBA00022840"/>
    </source>
</evidence>
<dbReference type="AlphaFoldDB" id="A0A835RCC8"/>
<dbReference type="InterPro" id="IPR013126">
    <property type="entry name" value="Hsp_70_fam"/>
</dbReference>
<dbReference type="SUPFAM" id="SSF53067">
    <property type="entry name" value="Actin-like ATPase domain"/>
    <property type="match status" value="1"/>
</dbReference>
<evidence type="ECO:0000256" key="1">
    <source>
        <dbReference type="ARBA" id="ARBA00022741"/>
    </source>
</evidence>
<reference evidence="3 4" key="1">
    <citation type="journal article" date="2020" name="Nat. Food">
        <title>A phased Vanilla planifolia genome enables genetic improvement of flavour and production.</title>
        <authorList>
            <person name="Hasing T."/>
            <person name="Tang H."/>
            <person name="Brym M."/>
            <person name="Khazi F."/>
            <person name="Huang T."/>
            <person name="Chambers A.H."/>
        </authorList>
    </citation>
    <scope>NUCLEOTIDE SEQUENCE [LARGE SCALE GENOMIC DNA]</scope>
    <source>
        <tissue evidence="3">Leaf</tissue>
    </source>
</reference>
<accession>A0A835RCC8</accession>
<name>A0A835RCC8_VANPL</name>
<organism evidence="3 4">
    <name type="scientific">Vanilla planifolia</name>
    <name type="common">Vanilla</name>
    <dbReference type="NCBI Taxonomy" id="51239"/>
    <lineage>
        <taxon>Eukaryota</taxon>
        <taxon>Viridiplantae</taxon>
        <taxon>Streptophyta</taxon>
        <taxon>Embryophyta</taxon>
        <taxon>Tracheophyta</taxon>
        <taxon>Spermatophyta</taxon>
        <taxon>Magnoliopsida</taxon>
        <taxon>Liliopsida</taxon>
        <taxon>Asparagales</taxon>
        <taxon>Orchidaceae</taxon>
        <taxon>Vanilloideae</taxon>
        <taxon>Vanilleae</taxon>
        <taxon>Vanilla</taxon>
    </lineage>
</organism>
<dbReference type="GO" id="GO:0005524">
    <property type="term" value="F:ATP binding"/>
    <property type="evidence" value="ECO:0007669"/>
    <property type="project" value="UniProtKB-KW"/>
</dbReference>
<sequence length="219" mass="24511">MTNKPLDVKVNGEEAPKRVDVVQAFEDARDFVKSFLGAPKFIFAVVVIPSSTHLRNREAIRCIARGAGLNVVNVIDEKIAVANAYGEKVRDTNKRIARPSLPDIKGDFNQSQIARPQECWRTLLSEEFNVEVDEVVFVGKGSKFEKVRHAVQQKYPKATEWEGIAAEVTAAYGAAVVALHGKGVRNAILSALRVRNKHYTTIQQTKQLQQQTVPRRRIH</sequence>
<evidence type="ECO:0000313" key="4">
    <source>
        <dbReference type="Proteomes" id="UP000636800"/>
    </source>
</evidence>
<dbReference type="Pfam" id="PF00012">
    <property type="entry name" value="HSP70"/>
    <property type="match status" value="1"/>
</dbReference>
<dbReference type="InterPro" id="IPR043129">
    <property type="entry name" value="ATPase_NBD"/>
</dbReference>
<comment type="caution">
    <text evidence="3">The sequence shown here is derived from an EMBL/GenBank/DDBJ whole genome shotgun (WGS) entry which is preliminary data.</text>
</comment>
<evidence type="ECO:0000313" key="3">
    <source>
        <dbReference type="EMBL" id="KAG0487798.1"/>
    </source>
</evidence>
<protein>
    <submittedName>
        <fullName evidence="3">Uncharacterized protein</fullName>
    </submittedName>
</protein>
<dbReference type="GO" id="GO:0140662">
    <property type="term" value="F:ATP-dependent protein folding chaperone"/>
    <property type="evidence" value="ECO:0007669"/>
    <property type="project" value="InterPro"/>
</dbReference>
<keyword evidence="2" id="KW-0067">ATP-binding</keyword>
<proteinExistence type="predicted"/>
<keyword evidence="4" id="KW-1185">Reference proteome</keyword>
<dbReference type="EMBL" id="JADCNL010000003">
    <property type="protein sequence ID" value="KAG0487798.1"/>
    <property type="molecule type" value="Genomic_DNA"/>
</dbReference>
<keyword evidence="1" id="KW-0547">Nucleotide-binding</keyword>
<gene>
    <name evidence="3" type="ORF">HPP92_006609</name>
</gene>